<sequence>MAQAVVTIAGRTYRMACEEGEEAHIEGLAQTVQAKIDELRGAFGEIGDQRIVMMAAITLADELFVARKQAAEAREAVETARAEVETAQLRRQEQAEWAAKMLDKATARVAAAIKALNQS</sequence>
<feature type="coiled-coil region" evidence="10">
    <location>
        <begin position="63"/>
        <end position="90"/>
    </location>
</feature>
<evidence type="ECO:0000256" key="1">
    <source>
        <dbReference type="ARBA" id="ARBA00004496"/>
    </source>
</evidence>
<dbReference type="PANTHER" id="PTHR34981">
    <property type="entry name" value="CELL DIVISION PROTEIN ZAPA"/>
    <property type="match status" value="1"/>
</dbReference>
<keyword evidence="4 11" id="KW-0132">Cell division</keyword>
<reference evidence="12" key="1">
    <citation type="submission" date="2017-06" db="EMBL/GenBank/DDBJ databases">
        <authorList>
            <person name="Varghese N."/>
            <person name="Submissions S."/>
        </authorList>
    </citation>
    <scope>NUCLEOTIDE SEQUENCE [LARGE SCALE GENOMIC DNA]</scope>
    <source>
        <strain evidence="12">DSM 137</strain>
    </source>
</reference>
<dbReference type="GO" id="GO:0032153">
    <property type="term" value="C:cell division site"/>
    <property type="evidence" value="ECO:0007669"/>
    <property type="project" value="TreeGrafter"/>
</dbReference>
<gene>
    <name evidence="11" type="ORF">SAMN06265338_102577</name>
</gene>
<dbReference type="OrthoDB" id="9797575at2"/>
<evidence type="ECO:0000256" key="7">
    <source>
        <dbReference type="ARBA" id="ARBA00024910"/>
    </source>
</evidence>
<dbReference type="GO" id="GO:0030428">
    <property type="term" value="C:cell septum"/>
    <property type="evidence" value="ECO:0007669"/>
    <property type="project" value="TreeGrafter"/>
</dbReference>
<name>A0A212R4I6_RHOAC</name>
<evidence type="ECO:0000256" key="3">
    <source>
        <dbReference type="ARBA" id="ARBA00022490"/>
    </source>
</evidence>
<protein>
    <recommendedName>
        <fullName evidence="2">Cell division protein ZapA</fullName>
    </recommendedName>
    <alternativeName>
        <fullName evidence="9">Z ring-associated protein ZapA</fullName>
    </alternativeName>
</protein>
<dbReference type="AlphaFoldDB" id="A0A212R4I6"/>
<comment type="function">
    <text evidence="7">Activator of cell division through the inhibition of FtsZ GTPase activity, therefore promoting FtsZ assembly into bundles of protofilaments necessary for the formation of the division Z ring. It is recruited early at mid-cell but it is not essential for cell division.</text>
</comment>
<accession>A0A212R4I6</accession>
<evidence type="ECO:0000256" key="9">
    <source>
        <dbReference type="ARBA" id="ARBA00033158"/>
    </source>
</evidence>
<dbReference type="Gene3D" id="6.10.250.790">
    <property type="match status" value="1"/>
</dbReference>
<keyword evidence="5" id="KW-0717">Septation</keyword>
<keyword evidence="6" id="KW-0131">Cell cycle</keyword>
<dbReference type="InterPro" id="IPR053712">
    <property type="entry name" value="Bac_CellDiv_Activator"/>
</dbReference>
<dbReference type="RefSeq" id="WP_088520056.1">
    <property type="nucleotide sequence ID" value="NZ_FYDG01000002.1"/>
</dbReference>
<evidence type="ECO:0000256" key="6">
    <source>
        <dbReference type="ARBA" id="ARBA00023306"/>
    </source>
</evidence>
<proteinExistence type="predicted"/>
<evidence type="ECO:0000256" key="5">
    <source>
        <dbReference type="ARBA" id="ARBA00023210"/>
    </source>
</evidence>
<dbReference type="InterPro" id="IPR007838">
    <property type="entry name" value="Cell_div_ZapA-like"/>
</dbReference>
<organism evidence="11 12">
    <name type="scientific">Rhodoblastus acidophilus</name>
    <name type="common">Rhodopseudomonas acidophila</name>
    <dbReference type="NCBI Taxonomy" id="1074"/>
    <lineage>
        <taxon>Bacteria</taxon>
        <taxon>Pseudomonadati</taxon>
        <taxon>Pseudomonadota</taxon>
        <taxon>Alphaproteobacteria</taxon>
        <taxon>Hyphomicrobiales</taxon>
        <taxon>Rhodoblastaceae</taxon>
        <taxon>Rhodoblastus</taxon>
    </lineage>
</organism>
<dbReference type="GO" id="GO:0000921">
    <property type="term" value="P:septin ring assembly"/>
    <property type="evidence" value="ECO:0007669"/>
    <property type="project" value="TreeGrafter"/>
</dbReference>
<keyword evidence="3" id="KW-0963">Cytoplasm</keyword>
<dbReference type="PANTHER" id="PTHR34981:SF1">
    <property type="entry name" value="CELL DIVISION PROTEIN ZAPA"/>
    <property type="match status" value="1"/>
</dbReference>
<evidence type="ECO:0000256" key="8">
    <source>
        <dbReference type="ARBA" id="ARBA00026068"/>
    </source>
</evidence>
<evidence type="ECO:0000256" key="4">
    <source>
        <dbReference type="ARBA" id="ARBA00022618"/>
    </source>
</evidence>
<dbReference type="Proteomes" id="UP000198418">
    <property type="component" value="Unassembled WGS sequence"/>
</dbReference>
<keyword evidence="12" id="KW-1185">Reference proteome</keyword>
<dbReference type="InterPro" id="IPR036192">
    <property type="entry name" value="Cell_div_ZapA-like_sf"/>
</dbReference>
<evidence type="ECO:0000313" key="12">
    <source>
        <dbReference type="Proteomes" id="UP000198418"/>
    </source>
</evidence>
<dbReference type="Pfam" id="PF05164">
    <property type="entry name" value="ZapA"/>
    <property type="match status" value="1"/>
</dbReference>
<evidence type="ECO:0000256" key="10">
    <source>
        <dbReference type="SAM" id="Coils"/>
    </source>
</evidence>
<dbReference type="SUPFAM" id="SSF102829">
    <property type="entry name" value="Cell division protein ZapA-like"/>
    <property type="match status" value="1"/>
</dbReference>
<evidence type="ECO:0000313" key="11">
    <source>
        <dbReference type="EMBL" id="SNB66994.1"/>
    </source>
</evidence>
<dbReference type="GO" id="GO:0043093">
    <property type="term" value="P:FtsZ-dependent cytokinesis"/>
    <property type="evidence" value="ECO:0007669"/>
    <property type="project" value="TreeGrafter"/>
</dbReference>
<dbReference type="GO" id="GO:0000917">
    <property type="term" value="P:division septum assembly"/>
    <property type="evidence" value="ECO:0007669"/>
    <property type="project" value="UniProtKB-KW"/>
</dbReference>
<comment type="subunit">
    <text evidence="8">Homodimer. Interacts with FtsZ.</text>
</comment>
<evidence type="ECO:0000256" key="2">
    <source>
        <dbReference type="ARBA" id="ARBA00015195"/>
    </source>
</evidence>
<keyword evidence="10" id="KW-0175">Coiled coil</keyword>
<dbReference type="GO" id="GO:0005829">
    <property type="term" value="C:cytosol"/>
    <property type="evidence" value="ECO:0007669"/>
    <property type="project" value="TreeGrafter"/>
</dbReference>
<dbReference type="EMBL" id="FYDG01000002">
    <property type="protein sequence ID" value="SNB66994.1"/>
    <property type="molecule type" value="Genomic_DNA"/>
</dbReference>
<comment type="subcellular location">
    <subcellularLocation>
        <location evidence="1">Cytoplasm</location>
    </subcellularLocation>
</comment>